<sequence>MIKPQQLRAALTDSLPWLQRNPENLRLFTDSGRIASTLASSLSFEYQFRLNLLITDYSGDMDLIIVPILAWLRENQPDIMATEEKRRTGYTFEADINNDGSFDISINLQLTERVIVKDQGGALHVDHLPEPPLPEDVIRPVQVYVHGELVSEWHERT</sequence>
<gene>
    <name evidence="1" type="ORF">H8J20_12295</name>
</gene>
<dbReference type="InterPro" id="IPR009678">
    <property type="entry name" value="Phage_tail_completion_R"/>
</dbReference>
<evidence type="ECO:0000313" key="1">
    <source>
        <dbReference type="EMBL" id="MBC3212920.1"/>
    </source>
</evidence>
<dbReference type="Proteomes" id="UP000659084">
    <property type="component" value="Unassembled WGS sequence"/>
</dbReference>
<dbReference type="EMBL" id="JACNYO010000010">
    <property type="protein sequence ID" value="MBC3212920.1"/>
    <property type="molecule type" value="Genomic_DNA"/>
</dbReference>
<comment type="caution">
    <text evidence="1">The sequence shown here is derived from an EMBL/GenBank/DDBJ whole genome shotgun (WGS) entry which is preliminary data.</text>
</comment>
<protein>
    <submittedName>
        <fullName evidence="1">Phage tail protein</fullName>
    </submittedName>
</protein>
<evidence type="ECO:0000313" key="2">
    <source>
        <dbReference type="Proteomes" id="UP000659084"/>
    </source>
</evidence>
<dbReference type="AlphaFoldDB" id="A0AAW3WQB1"/>
<proteinExistence type="predicted"/>
<reference evidence="1" key="1">
    <citation type="submission" date="2020-08" db="EMBL/GenBank/DDBJ databases">
        <title>Food and environmental bacterial isolates.</title>
        <authorList>
            <person name="Richter L."/>
            <person name="Du Plessis E.M."/>
            <person name="Duvenage S."/>
            <person name="Allam M."/>
            <person name="Korsten L."/>
        </authorList>
    </citation>
    <scope>NUCLEOTIDE SEQUENCE</scope>
    <source>
        <strain evidence="1">UPMP2127</strain>
    </source>
</reference>
<name>A0AAW3WQB1_SERFO</name>
<dbReference type="Pfam" id="PF06891">
    <property type="entry name" value="P2_Phage_GpR"/>
    <property type="match status" value="1"/>
</dbReference>
<accession>A0AAW3WQB1</accession>
<dbReference type="RefSeq" id="WP_179253082.1">
    <property type="nucleotide sequence ID" value="NZ_JACBIV010000013.1"/>
</dbReference>
<organism evidence="1 2">
    <name type="scientific">Serratia fonticola</name>
    <dbReference type="NCBI Taxonomy" id="47917"/>
    <lineage>
        <taxon>Bacteria</taxon>
        <taxon>Pseudomonadati</taxon>
        <taxon>Pseudomonadota</taxon>
        <taxon>Gammaproteobacteria</taxon>
        <taxon>Enterobacterales</taxon>
        <taxon>Yersiniaceae</taxon>
        <taxon>Serratia</taxon>
    </lineage>
</organism>